<dbReference type="InterPro" id="IPR017591">
    <property type="entry name" value="Allantoate_amidohydrolase"/>
</dbReference>
<evidence type="ECO:0000256" key="3">
    <source>
        <dbReference type="PIRSR" id="PIRSR001235-1"/>
    </source>
</evidence>
<dbReference type="SUPFAM" id="SSF55031">
    <property type="entry name" value="Bacterial exopeptidase dimerisation domain"/>
    <property type="match status" value="1"/>
</dbReference>
<dbReference type="GO" id="GO:0042803">
    <property type="term" value="F:protein homodimerization activity"/>
    <property type="evidence" value="ECO:0007669"/>
    <property type="project" value="InterPro"/>
</dbReference>
<feature type="binding site" evidence="3">
    <location>
        <position position="91"/>
    </location>
    <ligand>
        <name>Zn(2+)</name>
        <dbReference type="ChEBI" id="CHEBI:29105"/>
        <label>2</label>
    </ligand>
</feature>
<comment type="caution">
    <text evidence="5">The sequence shown here is derived from an EMBL/GenBank/DDBJ whole genome shotgun (WGS) entry which is preliminary data.</text>
</comment>
<name>A0A427V6V5_9ENTR</name>
<dbReference type="InterPro" id="IPR010158">
    <property type="entry name" value="Amidase_Cbmase"/>
</dbReference>
<feature type="binding site" evidence="4">
    <location>
        <position position="287"/>
    </location>
    <ligand>
        <name>allantoate</name>
        <dbReference type="ChEBI" id="CHEBI:17536"/>
    </ligand>
</feature>
<dbReference type="RefSeq" id="WP_125291675.1">
    <property type="nucleotide sequence ID" value="NZ_JAPTZM010000003.1"/>
</dbReference>
<feature type="binding site" evidence="3">
    <location>
        <position position="91"/>
    </location>
    <ligand>
        <name>Zn(2+)</name>
        <dbReference type="ChEBI" id="CHEBI:29105"/>
        <label>1</label>
    </ligand>
</feature>
<organism evidence="5 6">
    <name type="scientific">Atlantibacter subterraneus</name>
    <dbReference type="NCBI Taxonomy" id="255519"/>
    <lineage>
        <taxon>Bacteria</taxon>
        <taxon>Pseudomonadati</taxon>
        <taxon>Pseudomonadota</taxon>
        <taxon>Gammaproteobacteria</taxon>
        <taxon>Enterobacterales</taxon>
        <taxon>Enterobacteriaceae</taxon>
        <taxon>Atlantibacter</taxon>
    </lineage>
</organism>
<dbReference type="InterPro" id="IPR036264">
    <property type="entry name" value="Bact_exopeptidase_dim_dom"/>
</dbReference>
<dbReference type="Gene3D" id="3.40.630.10">
    <property type="entry name" value="Zn peptidases"/>
    <property type="match status" value="1"/>
</dbReference>
<evidence type="ECO:0000313" key="6">
    <source>
        <dbReference type="Proteomes" id="UP000275331"/>
    </source>
</evidence>
<dbReference type="OrthoDB" id="9808195at2"/>
<proteinExistence type="inferred from homology"/>
<dbReference type="PANTHER" id="PTHR32494">
    <property type="entry name" value="ALLANTOATE DEIMINASE-RELATED"/>
    <property type="match status" value="1"/>
</dbReference>
<feature type="binding site" evidence="3">
    <location>
        <position position="189"/>
    </location>
    <ligand>
        <name>Zn(2+)</name>
        <dbReference type="ChEBI" id="CHEBI:29105"/>
        <label>1</label>
    </ligand>
</feature>
<protein>
    <submittedName>
        <fullName evidence="5">Allantoate amidohydrolase</fullName>
    </submittedName>
</protein>
<dbReference type="CDD" id="cd03884">
    <property type="entry name" value="M20_bAS"/>
    <property type="match status" value="1"/>
</dbReference>
<dbReference type="SUPFAM" id="SSF53187">
    <property type="entry name" value="Zn-dependent exopeptidases"/>
    <property type="match status" value="1"/>
</dbReference>
<dbReference type="Proteomes" id="UP000275331">
    <property type="component" value="Unassembled WGS sequence"/>
</dbReference>
<dbReference type="InterPro" id="IPR002933">
    <property type="entry name" value="Peptidase_M20"/>
</dbReference>
<gene>
    <name evidence="5" type="ORF">EGT71_03735</name>
</gene>
<dbReference type="Gene3D" id="3.30.70.360">
    <property type="match status" value="1"/>
</dbReference>
<sequence>MNVFKDAVARELPWLSAIGADPDGGITRLLYSPAWLETQRELRKQMAQSGFETYFDAVGNLFGRVVGSRYPDEVVLSGSHIDTVVNGGNLDGQFGALAAWIAIRWLNETYGAPLRTLEVVSLAEEEGSRFPYVFWGSKNILGHANPDDVREICDAQGIRFVDAMRECGFTLPNAPLKPRNDIKAFIELHIEQGRVLETNQQSIGVVTAIVGQRRYTVTLSGESNHAGSTPMSYRRDTVQAFSRICVESIGKARLAGDPLVLTFGKVEPQPNTVNVVPGKTVFTIDCRHTDGRQLIAFTGQLERDMQAICREMNIEIDIDLWMDEAPIPMNAGLVSKLERVCRQQDICYRMMHSGAGHDAQIFAEAVPTCMIFMPSIKGISHNPAEATDINDLALGVKTLAMMLYELAYKPEE</sequence>
<dbReference type="NCBIfam" id="NF006768">
    <property type="entry name" value="PRK09290.1-1"/>
    <property type="match status" value="1"/>
</dbReference>
<evidence type="ECO:0000256" key="4">
    <source>
        <dbReference type="PIRSR" id="PIRSR001235-2"/>
    </source>
</evidence>
<dbReference type="NCBIfam" id="TIGR03176">
    <property type="entry name" value="AllC"/>
    <property type="match status" value="1"/>
</dbReference>
<dbReference type="GO" id="GO:0030145">
    <property type="term" value="F:manganese ion binding"/>
    <property type="evidence" value="ECO:0007669"/>
    <property type="project" value="InterPro"/>
</dbReference>
<feature type="binding site" evidence="3">
    <location>
        <position position="80"/>
    </location>
    <ligand>
        <name>Zn(2+)</name>
        <dbReference type="ChEBI" id="CHEBI:29105"/>
        <label>1</label>
    </ligand>
</feature>
<accession>A0A427V6V5</accession>
<evidence type="ECO:0000256" key="2">
    <source>
        <dbReference type="ARBA" id="ARBA00022801"/>
    </source>
</evidence>
<dbReference type="GO" id="GO:0047652">
    <property type="term" value="F:allantoate deiminase activity"/>
    <property type="evidence" value="ECO:0007669"/>
    <property type="project" value="InterPro"/>
</dbReference>
<dbReference type="Pfam" id="PF01546">
    <property type="entry name" value="Peptidase_M20"/>
    <property type="match status" value="1"/>
</dbReference>
<feature type="binding site" evidence="3">
    <location>
        <position position="381"/>
    </location>
    <ligand>
        <name>Zn(2+)</name>
        <dbReference type="ChEBI" id="CHEBI:29105"/>
        <label>2</label>
    </ligand>
</feature>
<dbReference type="AlphaFoldDB" id="A0A427V6V5"/>
<feature type="binding site" evidence="4">
    <location>
        <position position="214"/>
    </location>
    <ligand>
        <name>allantoate</name>
        <dbReference type="ChEBI" id="CHEBI:17536"/>
    </ligand>
</feature>
<dbReference type="EMBL" id="RHXB01000002">
    <property type="protein sequence ID" value="RSE28506.1"/>
    <property type="molecule type" value="Genomic_DNA"/>
</dbReference>
<keyword evidence="2 5" id="KW-0378">Hydrolase</keyword>
<reference evidence="5 6" key="1">
    <citation type="submission" date="2018-10" db="EMBL/GenBank/DDBJ databases">
        <title>Transmission dynamics of multidrug resistant bacteria on intensive care unit surfaces.</title>
        <authorList>
            <person name="D'Souza A.W."/>
            <person name="Potter R.F."/>
            <person name="Wallace M."/>
            <person name="Shupe A."/>
            <person name="Patel S."/>
            <person name="Sun S."/>
            <person name="Gul D."/>
            <person name="Kwon J.H."/>
            <person name="Andleeb S."/>
            <person name="Burnham C.-A.D."/>
            <person name="Dantas G."/>
        </authorList>
    </citation>
    <scope>NUCLEOTIDE SEQUENCE [LARGE SCALE GENOMIC DNA]</scope>
    <source>
        <strain evidence="5 6">AS_373</strain>
    </source>
</reference>
<evidence type="ECO:0000313" key="5">
    <source>
        <dbReference type="EMBL" id="RSE28506.1"/>
    </source>
</evidence>
<dbReference type="GO" id="GO:0009442">
    <property type="term" value="P:allantoin assimilation pathway"/>
    <property type="evidence" value="ECO:0007669"/>
    <property type="project" value="InterPro"/>
</dbReference>
<feature type="binding site" evidence="3">
    <location>
        <position position="126"/>
    </location>
    <ligand>
        <name>Zn(2+)</name>
        <dbReference type="ChEBI" id="CHEBI:29105"/>
        <label>2</label>
    </ligand>
</feature>
<dbReference type="PANTHER" id="PTHR32494:SF5">
    <property type="entry name" value="ALLANTOATE AMIDOHYDROLASE"/>
    <property type="match status" value="1"/>
</dbReference>
<keyword evidence="3" id="KW-0479">Metal-binding</keyword>
<comment type="cofactor">
    <cofactor evidence="3">
        <name>Zn(2+)</name>
        <dbReference type="ChEBI" id="CHEBI:29105"/>
    </cofactor>
    <text evidence="3">Binds 2 Zn(2+) ions per subunit.</text>
</comment>
<evidence type="ECO:0000256" key="1">
    <source>
        <dbReference type="ARBA" id="ARBA00006153"/>
    </source>
</evidence>
<dbReference type="NCBIfam" id="TIGR01879">
    <property type="entry name" value="hydantase"/>
    <property type="match status" value="1"/>
</dbReference>
<comment type="similarity">
    <text evidence="1">Belongs to the peptidase M20 family.</text>
</comment>
<dbReference type="PIRSF" id="PIRSF001235">
    <property type="entry name" value="Amidase_carbamoylase"/>
    <property type="match status" value="1"/>
</dbReference>
<keyword evidence="3" id="KW-0862">Zinc</keyword>
<feature type="binding site" evidence="4">
    <location>
        <position position="274"/>
    </location>
    <ligand>
        <name>allantoate</name>
        <dbReference type="ChEBI" id="CHEBI:17536"/>
    </ligand>
</feature>